<gene>
    <name evidence="2" type="ORF">GCM10009839_56570</name>
</gene>
<accession>A0ABP5GIM7</accession>
<feature type="compositionally biased region" description="Low complexity" evidence="1">
    <location>
        <begin position="80"/>
        <end position="91"/>
    </location>
</feature>
<feature type="region of interest" description="Disordered" evidence="1">
    <location>
        <begin position="77"/>
        <end position="100"/>
    </location>
</feature>
<proteinExistence type="predicted"/>
<reference evidence="3" key="1">
    <citation type="journal article" date="2019" name="Int. J. Syst. Evol. Microbiol.">
        <title>The Global Catalogue of Microorganisms (GCM) 10K type strain sequencing project: providing services to taxonomists for standard genome sequencing and annotation.</title>
        <authorList>
            <consortium name="The Broad Institute Genomics Platform"/>
            <consortium name="The Broad Institute Genome Sequencing Center for Infectious Disease"/>
            <person name="Wu L."/>
            <person name="Ma J."/>
        </authorList>
    </citation>
    <scope>NUCLEOTIDE SEQUENCE [LARGE SCALE GENOMIC DNA]</scope>
    <source>
        <strain evidence="3">JCM 16014</strain>
    </source>
</reference>
<evidence type="ECO:0000313" key="2">
    <source>
        <dbReference type="EMBL" id="GAA2045293.1"/>
    </source>
</evidence>
<protein>
    <submittedName>
        <fullName evidence="2">Uncharacterized protein</fullName>
    </submittedName>
</protein>
<dbReference type="Proteomes" id="UP001500751">
    <property type="component" value="Unassembled WGS sequence"/>
</dbReference>
<comment type="caution">
    <text evidence="2">The sequence shown here is derived from an EMBL/GenBank/DDBJ whole genome shotgun (WGS) entry which is preliminary data.</text>
</comment>
<keyword evidence="3" id="KW-1185">Reference proteome</keyword>
<evidence type="ECO:0000313" key="3">
    <source>
        <dbReference type="Proteomes" id="UP001500751"/>
    </source>
</evidence>
<name>A0ABP5GIM7_9ACTN</name>
<sequence length="183" mass="18404">MNTTPLTPARVAAARSHIRTCTAVGAGPVGAGPSAAAAARFPPEVRKLSGSEEAFCDSTTFAALVVSADVVPARLAPDGAPETATSAEAAAGQDESGRGPVSMGRVGASGFNGNGCAGIRWSATPRGFVPAAAAAQWPGPFTLTAAAEAAVSIARDRPIRDVENLRVLINPVPPLPEFVTHPL</sequence>
<evidence type="ECO:0000256" key="1">
    <source>
        <dbReference type="SAM" id="MobiDB-lite"/>
    </source>
</evidence>
<dbReference type="EMBL" id="BAAAQN010000038">
    <property type="protein sequence ID" value="GAA2045293.1"/>
    <property type="molecule type" value="Genomic_DNA"/>
</dbReference>
<organism evidence="2 3">
    <name type="scientific">Catenulispora yoronensis</name>
    <dbReference type="NCBI Taxonomy" id="450799"/>
    <lineage>
        <taxon>Bacteria</taxon>
        <taxon>Bacillati</taxon>
        <taxon>Actinomycetota</taxon>
        <taxon>Actinomycetes</taxon>
        <taxon>Catenulisporales</taxon>
        <taxon>Catenulisporaceae</taxon>
        <taxon>Catenulispora</taxon>
    </lineage>
</organism>